<feature type="domain" description="Kinesin-like protein KIF2A-like N-terminal" evidence="4">
    <location>
        <begin position="16"/>
        <end position="69"/>
    </location>
</feature>
<dbReference type="Proteomes" id="UP000267606">
    <property type="component" value="Unassembled WGS sequence"/>
</dbReference>
<dbReference type="Pfam" id="PF22923">
    <property type="entry name" value="KIF2A-like_1st"/>
    <property type="match status" value="1"/>
</dbReference>
<dbReference type="STRING" id="387005.A0A183HIN4"/>
<reference evidence="7" key="1">
    <citation type="submission" date="2016-06" db="UniProtKB">
        <authorList>
            <consortium name="WormBaseParasite"/>
        </authorList>
    </citation>
    <scope>IDENTIFICATION</scope>
</reference>
<dbReference type="WBParaSite" id="OFLC_0000734501-mRNA-1">
    <property type="protein sequence ID" value="OFLC_0000734501-mRNA-1"/>
    <property type="gene ID" value="OFLC_0000734501"/>
</dbReference>
<protein>
    <submittedName>
        <fullName evidence="7">Kinesin motor domain-containing protein</fullName>
    </submittedName>
</protein>
<reference evidence="5 6" key="2">
    <citation type="submission" date="2018-11" db="EMBL/GenBank/DDBJ databases">
        <authorList>
            <consortium name="Pathogen Informatics"/>
        </authorList>
    </citation>
    <scope>NUCLEOTIDE SEQUENCE [LARGE SCALE GENOMIC DNA]</scope>
</reference>
<evidence type="ECO:0000256" key="3">
    <source>
        <dbReference type="ARBA" id="ARBA00023054"/>
    </source>
</evidence>
<evidence type="ECO:0000313" key="7">
    <source>
        <dbReference type="WBParaSite" id="OFLC_0000734501-mRNA-1"/>
    </source>
</evidence>
<evidence type="ECO:0000256" key="2">
    <source>
        <dbReference type="ARBA" id="ARBA00022701"/>
    </source>
</evidence>
<organism evidence="7">
    <name type="scientific">Onchocerca flexuosa</name>
    <dbReference type="NCBI Taxonomy" id="387005"/>
    <lineage>
        <taxon>Eukaryota</taxon>
        <taxon>Metazoa</taxon>
        <taxon>Ecdysozoa</taxon>
        <taxon>Nematoda</taxon>
        <taxon>Chromadorea</taxon>
        <taxon>Rhabditida</taxon>
        <taxon>Spirurina</taxon>
        <taxon>Spiruromorpha</taxon>
        <taxon>Filarioidea</taxon>
        <taxon>Onchocercidae</taxon>
        <taxon>Onchocerca</taxon>
    </lineage>
</organism>
<evidence type="ECO:0000256" key="1">
    <source>
        <dbReference type="ARBA" id="ARBA00022490"/>
    </source>
</evidence>
<keyword evidence="6" id="KW-1185">Reference proteome</keyword>
<evidence type="ECO:0000313" key="5">
    <source>
        <dbReference type="EMBL" id="VDO50543.1"/>
    </source>
</evidence>
<accession>A0A183HIN4</accession>
<keyword evidence="1" id="KW-0963">Cytoplasm</keyword>
<dbReference type="AlphaFoldDB" id="A0A183HIN4"/>
<dbReference type="GO" id="GO:0005874">
    <property type="term" value="C:microtubule"/>
    <property type="evidence" value="ECO:0007669"/>
    <property type="project" value="UniProtKB-KW"/>
</dbReference>
<dbReference type="InterPro" id="IPR054473">
    <property type="entry name" value="KIF2A-like_N"/>
</dbReference>
<dbReference type="EMBL" id="UZAJ01007613">
    <property type="protein sequence ID" value="VDO50543.1"/>
    <property type="molecule type" value="Genomic_DNA"/>
</dbReference>
<proteinExistence type="predicted"/>
<name>A0A183HIN4_9BILA</name>
<keyword evidence="3" id="KW-0175">Coiled coil</keyword>
<gene>
    <name evidence="5" type="ORF">OFLC_LOCUS7346</name>
</gene>
<evidence type="ECO:0000259" key="4">
    <source>
        <dbReference type="Pfam" id="PF22923"/>
    </source>
</evidence>
<keyword evidence="2" id="KW-0493">Microtubule</keyword>
<evidence type="ECO:0000313" key="6">
    <source>
        <dbReference type="Proteomes" id="UP000267606"/>
    </source>
</evidence>
<sequence>MGRRLKEQKNSKKTIMERINVGMHVDIRRSDGRVHNAVISEVRKGTQSVTVEWFENGETKGKEIDLKTLLAINPTLAAPPPSTSSSMNFTLPITNDENHSTAVAASVDLQQKTQNNNGMEIRRQSQRLATARANNVAPVYTATNGNDTGLTTQMNGHNRVSLLQAPTKVPPQKQQRYTLDPSCFEVDSLTG</sequence>